<gene>
    <name evidence="2" type="ORF">JAAARDRAFT_200212</name>
</gene>
<dbReference type="EMBL" id="KL197765">
    <property type="protein sequence ID" value="KDQ50119.1"/>
    <property type="molecule type" value="Genomic_DNA"/>
</dbReference>
<dbReference type="OrthoDB" id="3249394at2759"/>
<evidence type="ECO:0000313" key="2">
    <source>
        <dbReference type="EMBL" id="KDQ50119.1"/>
    </source>
</evidence>
<protein>
    <submittedName>
        <fullName evidence="2">Uncharacterized protein</fullName>
    </submittedName>
</protein>
<evidence type="ECO:0000256" key="1">
    <source>
        <dbReference type="SAM" id="MobiDB-lite"/>
    </source>
</evidence>
<reference evidence="3" key="1">
    <citation type="journal article" date="2014" name="Proc. Natl. Acad. Sci. U.S.A.">
        <title>Extensive sampling of basidiomycete genomes demonstrates inadequacy of the white-rot/brown-rot paradigm for wood decay fungi.</title>
        <authorList>
            <person name="Riley R."/>
            <person name="Salamov A.A."/>
            <person name="Brown D.W."/>
            <person name="Nagy L.G."/>
            <person name="Floudas D."/>
            <person name="Held B.W."/>
            <person name="Levasseur A."/>
            <person name="Lombard V."/>
            <person name="Morin E."/>
            <person name="Otillar R."/>
            <person name="Lindquist E.A."/>
            <person name="Sun H."/>
            <person name="LaButti K.M."/>
            <person name="Schmutz J."/>
            <person name="Jabbour D."/>
            <person name="Luo H."/>
            <person name="Baker S.E."/>
            <person name="Pisabarro A.G."/>
            <person name="Walton J.D."/>
            <person name="Blanchette R.A."/>
            <person name="Henrissat B."/>
            <person name="Martin F."/>
            <person name="Cullen D."/>
            <person name="Hibbett D.S."/>
            <person name="Grigoriev I.V."/>
        </authorList>
    </citation>
    <scope>NUCLEOTIDE SEQUENCE [LARGE SCALE GENOMIC DNA]</scope>
    <source>
        <strain evidence="3">MUCL 33604</strain>
    </source>
</reference>
<dbReference type="HOGENOM" id="CLU_1845395_0_0_1"/>
<evidence type="ECO:0000313" key="3">
    <source>
        <dbReference type="Proteomes" id="UP000027265"/>
    </source>
</evidence>
<feature type="region of interest" description="Disordered" evidence="1">
    <location>
        <begin position="1"/>
        <end position="22"/>
    </location>
</feature>
<feature type="compositionally biased region" description="Acidic residues" evidence="1">
    <location>
        <begin position="1"/>
        <end position="11"/>
    </location>
</feature>
<organism evidence="2 3">
    <name type="scientific">Jaapia argillacea MUCL 33604</name>
    <dbReference type="NCBI Taxonomy" id="933084"/>
    <lineage>
        <taxon>Eukaryota</taxon>
        <taxon>Fungi</taxon>
        <taxon>Dikarya</taxon>
        <taxon>Basidiomycota</taxon>
        <taxon>Agaricomycotina</taxon>
        <taxon>Agaricomycetes</taxon>
        <taxon>Agaricomycetidae</taxon>
        <taxon>Jaapiales</taxon>
        <taxon>Jaapiaceae</taxon>
        <taxon>Jaapia</taxon>
    </lineage>
</organism>
<dbReference type="Proteomes" id="UP000027265">
    <property type="component" value="Unassembled WGS sequence"/>
</dbReference>
<dbReference type="AlphaFoldDB" id="A0A067P5R9"/>
<name>A0A067P5R9_9AGAM</name>
<sequence length="139" mass="15783">MEEAVNQEEEEGVIKQGLEQEQPTIPTILPGEDDLTIQMSLTSGPPLRERVEQDVNFMMAVRKGYMQDSMFRKIIENPKHHRGFIIRDGLILTRNRQTIRGGGLHSKNDGQMTVVARDSIGAWTLYGGAFRSTSHIRIY</sequence>
<proteinExistence type="predicted"/>
<dbReference type="InParanoid" id="A0A067P5R9"/>
<accession>A0A067P5R9</accession>
<keyword evidence="3" id="KW-1185">Reference proteome</keyword>